<dbReference type="Proteomes" id="UP000018040">
    <property type="component" value="Unassembled WGS sequence"/>
</dbReference>
<dbReference type="Gene3D" id="3.30.40.10">
    <property type="entry name" value="Zinc/RING finger domain, C3HC4 (zinc finger)"/>
    <property type="match status" value="1"/>
</dbReference>
<dbReference type="PROSITE" id="PS50089">
    <property type="entry name" value="ZF_RING_2"/>
    <property type="match status" value="1"/>
</dbReference>
<evidence type="ECO:0000256" key="1">
    <source>
        <dbReference type="PROSITE-ProRule" id="PRU00175"/>
    </source>
</evidence>
<evidence type="ECO:0000313" key="5">
    <source>
        <dbReference type="Proteomes" id="UP000018040"/>
    </source>
</evidence>
<proteinExistence type="predicted"/>
<evidence type="ECO:0000259" key="3">
    <source>
        <dbReference type="PROSITE" id="PS50089"/>
    </source>
</evidence>
<dbReference type="VEuPathDB" id="GiardiaDB:GL50581_2038"/>
<dbReference type="EMBL" id="AHHH01000265">
    <property type="protein sequence ID" value="ESU40272.1"/>
    <property type="molecule type" value="Genomic_DNA"/>
</dbReference>
<feature type="domain" description="RING-type" evidence="3">
    <location>
        <begin position="227"/>
        <end position="270"/>
    </location>
</feature>
<dbReference type="InterPro" id="IPR013083">
    <property type="entry name" value="Znf_RING/FYVE/PHD"/>
</dbReference>
<accession>V6TPK8</accession>
<dbReference type="SUPFAM" id="SSF57850">
    <property type="entry name" value="RING/U-box"/>
    <property type="match status" value="1"/>
</dbReference>
<feature type="coiled-coil region" evidence="2">
    <location>
        <begin position="167"/>
        <end position="194"/>
    </location>
</feature>
<evidence type="ECO:0000256" key="2">
    <source>
        <dbReference type="SAM" id="Coils"/>
    </source>
</evidence>
<dbReference type="GO" id="GO:0008270">
    <property type="term" value="F:zinc ion binding"/>
    <property type="evidence" value="ECO:0007669"/>
    <property type="project" value="UniProtKB-KW"/>
</dbReference>
<organism evidence="4 5">
    <name type="scientific">Giardia intestinalis</name>
    <name type="common">Giardia lamblia</name>
    <dbReference type="NCBI Taxonomy" id="5741"/>
    <lineage>
        <taxon>Eukaryota</taxon>
        <taxon>Metamonada</taxon>
        <taxon>Diplomonadida</taxon>
        <taxon>Hexamitidae</taxon>
        <taxon>Giardiinae</taxon>
        <taxon>Giardia</taxon>
    </lineage>
</organism>
<protein>
    <recommendedName>
        <fullName evidence="3">RING-type domain-containing protein</fullName>
    </recommendedName>
</protein>
<keyword evidence="2" id="KW-0175">Coiled coil</keyword>
<reference evidence="4 5" key="2">
    <citation type="journal article" date="2013" name="Genome Biol. Evol.">
        <title>Genome sequencing of Giardia lamblia genotypes A2 and B isolates (DH and GS) and comparative analysis with the genomes of genotypes A1 and E (WB and Pig).</title>
        <authorList>
            <person name="Adam R.D."/>
            <person name="Dahlstrom E.W."/>
            <person name="Martens C.A."/>
            <person name="Bruno D.P."/>
            <person name="Barbian K.D."/>
            <person name="Ricklefs S.M."/>
            <person name="Hernandez M.M."/>
            <person name="Narla N.P."/>
            <person name="Patel R.B."/>
            <person name="Porcella S.F."/>
            <person name="Nash T.E."/>
        </authorList>
    </citation>
    <scope>NUCLEOTIDE SEQUENCE [LARGE SCALE GENOMIC DNA]</scope>
    <source>
        <strain evidence="4 5">GS</strain>
    </source>
</reference>
<name>V6TPK8_GIAIN</name>
<dbReference type="AlphaFoldDB" id="V6TPK8"/>
<sequence>MIYTRQHNVTFPVAKLTRVCCSIYYDGLVIILTTRIIIPLCAVDWIDLLPRADGNKMAMISGTLPEWIEPLMEYIQTLLQRHHEQGLELEALYEKTSAQEARIRDLTTRISTRDARICELERKLSGEDDERDDLSSTDDIASDDTATALAEELTLANNALTHARGEVERLQGLLTQREEEMMALIDENEEIINEGPYERAERLNVLSKIVTEITPEPTIDILNDHTCLICLNNTDGPFIRTNKCNIDHGVCFSCFATLMNSPGKAQCPICMTKWEEGNLLIE</sequence>
<keyword evidence="1" id="KW-0479">Metal-binding</keyword>
<reference evidence="5" key="1">
    <citation type="submission" date="2012-02" db="EMBL/GenBank/DDBJ databases">
        <title>Genome sequencing of Giardia lamblia Genotypes A2 and B isolates (DH and GS) and comparative analysis with the genomes of Genotypes A1 and E (WB and Pig).</title>
        <authorList>
            <person name="Adam R."/>
            <person name="Dahlstrom E."/>
            <person name="Martens C."/>
            <person name="Bruno D."/>
            <person name="Barbian K."/>
            <person name="Porcella S.F."/>
            <person name="Nash T."/>
        </authorList>
    </citation>
    <scope>NUCLEOTIDE SEQUENCE</scope>
    <source>
        <strain evidence="5">GS</strain>
    </source>
</reference>
<dbReference type="InterPro" id="IPR001841">
    <property type="entry name" value="Znf_RING"/>
</dbReference>
<comment type="caution">
    <text evidence="4">The sequence shown here is derived from an EMBL/GenBank/DDBJ whole genome shotgun (WGS) entry which is preliminary data.</text>
</comment>
<keyword evidence="1" id="KW-0862">Zinc</keyword>
<evidence type="ECO:0000313" key="4">
    <source>
        <dbReference type="EMBL" id="ESU40272.1"/>
    </source>
</evidence>
<gene>
    <name evidence="4" type="ORF">GSB_154677</name>
</gene>
<keyword evidence="1" id="KW-0863">Zinc-finger</keyword>